<keyword evidence="3" id="KW-0378">Hydrolase</keyword>
<keyword evidence="1" id="KW-0812">Transmembrane</keyword>
<dbReference type="GO" id="GO:0016787">
    <property type="term" value="F:hydrolase activity"/>
    <property type="evidence" value="ECO:0007669"/>
    <property type="project" value="UniProtKB-KW"/>
</dbReference>
<protein>
    <submittedName>
        <fullName evidence="3">Alpha/beta fold hydrolase</fullName>
    </submittedName>
</protein>
<feature type="domain" description="AB hydrolase-1" evidence="2">
    <location>
        <begin position="111"/>
        <end position="229"/>
    </location>
</feature>
<name>A0A398C523_9BURK</name>
<dbReference type="AlphaFoldDB" id="A0A398C523"/>
<feature type="transmembrane region" description="Helical" evidence="1">
    <location>
        <begin position="7"/>
        <end position="25"/>
    </location>
</feature>
<reference evidence="3 4" key="1">
    <citation type="submission" date="2018-09" db="EMBL/GenBank/DDBJ databases">
        <title>Draft genome of Simplicispira sp. NY-02.</title>
        <authorList>
            <person name="Im W.T."/>
        </authorList>
    </citation>
    <scope>NUCLEOTIDE SEQUENCE [LARGE SCALE GENOMIC DNA]</scope>
    <source>
        <strain evidence="3 4">NY-02</strain>
    </source>
</reference>
<dbReference type="PANTHER" id="PTHR37946:SF1">
    <property type="entry name" value="SLL1969 PROTEIN"/>
    <property type="match status" value="1"/>
</dbReference>
<dbReference type="RefSeq" id="WP_119110218.1">
    <property type="nucleotide sequence ID" value="NZ_QXJC01000008.1"/>
</dbReference>
<organism evidence="3 4">
    <name type="scientific">Simplicispira hankyongi</name>
    <dbReference type="NCBI Taxonomy" id="2315688"/>
    <lineage>
        <taxon>Bacteria</taxon>
        <taxon>Pseudomonadati</taxon>
        <taxon>Pseudomonadota</taxon>
        <taxon>Betaproteobacteria</taxon>
        <taxon>Burkholderiales</taxon>
        <taxon>Comamonadaceae</taxon>
        <taxon>Simplicispira</taxon>
    </lineage>
</organism>
<gene>
    <name evidence="3" type="ORF">D3F03_14865</name>
</gene>
<dbReference type="Proteomes" id="UP000266302">
    <property type="component" value="Unassembled WGS sequence"/>
</dbReference>
<keyword evidence="1" id="KW-1133">Transmembrane helix</keyword>
<sequence length="305" mass="33008">MIARLQATWTIGLLLMAALWLVFALPRSPVWAVGGLAFAALLYLAVMALQFTLMQRVNAADPAPRARLAQVVRAWWAELGVALRVFCWDQPFRSHAEPDWLPTAPAGQRGVVLVHGFLCNRALWRPWFEPLRAAGHAYEAVNLEPVFGSIDDYAPTIEAAVQRVHAATGLAPVLICHSMGGLAARAWLRACAGEARVQHVITLGTPHRGTWAGRFSRAANGRQMALDGDWVGALSGAEPPGRAALFTCWYSNCDNIVFPTSTATLRGADNRLIAGVAHVEMARRPEVLQGCLALLARAADPVVKS</sequence>
<dbReference type="EMBL" id="QXJC01000008">
    <property type="protein sequence ID" value="RID97264.1"/>
    <property type="molecule type" value="Genomic_DNA"/>
</dbReference>
<accession>A0A398C523</accession>
<feature type="transmembrane region" description="Helical" evidence="1">
    <location>
        <begin position="31"/>
        <end position="49"/>
    </location>
</feature>
<proteinExistence type="predicted"/>
<keyword evidence="4" id="KW-1185">Reference proteome</keyword>
<dbReference type="SUPFAM" id="SSF53474">
    <property type="entry name" value="alpha/beta-Hydrolases"/>
    <property type="match status" value="1"/>
</dbReference>
<keyword evidence="1" id="KW-0472">Membrane</keyword>
<dbReference type="InterPro" id="IPR000073">
    <property type="entry name" value="AB_hydrolase_1"/>
</dbReference>
<evidence type="ECO:0000313" key="3">
    <source>
        <dbReference type="EMBL" id="RID97264.1"/>
    </source>
</evidence>
<dbReference type="PANTHER" id="PTHR37946">
    <property type="entry name" value="SLL1969 PROTEIN"/>
    <property type="match status" value="1"/>
</dbReference>
<evidence type="ECO:0000256" key="1">
    <source>
        <dbReference type="SAM" id="Phobius"/>
    </source>
</evidence>
<dbReference type="OrthoDB" id="275181at2"/>
<evidence type="ECO:0000259" key="2">
    <source>
        <dbReference type="Pfam" id="PF12697"/>
    </source>
</evidence>
<comment type="caution">
    <text evidence="3">The sequence shown here is derived from an EMBL/GenBank/DDBJ whole genome shotgun (WGS) entry which is preliminary data.</text>
</comment>
<dbReference type="InterPro" id="IPR029058">
    <property type="entry name" value="AB_hydrolase_fold"/>
</dbReference>
<evidence type="ECO:0000313" key="4">
    <source>
        <dbReference type="Proteomes" id="UP000266302"/>
    </source>
</evidence>
<dbReference type="Gene3D" id="3.40.50.1820">
    <property type="entry name" value="alpha/beta hydrolase"/>
    <property type="match status" value="1"/>
</dbReference>
<dbReference type="Pfam" id="PF12697">
    <property type="entry name" value="Abhydrolase_6"/>
    <property type="match status" value="1"/>
</dbReference>